<sequence>MRVSLTIRLECSELQGIYKLTSKQSKTSKFNFVETGIVQVFHICSQLTLFFSVTSITAQLRKRLISACC</sequence>
<organism evidence="1">
    <name type="scientific">Arundo donax</name>
    <name type="common">Giant reed</name>
    <name type="synonym">Donax arundinaceus</name>
    <dbReference type="NCBI Taxonomy" id="35708"/>
    <lineage>
        <taxon>Eukaryota</taxon>
        <taxon>Viridiplantae</taxon>
        <taxon>Streptophyta</taxon>
        <taxon>Embryophyta</taxon>
        <taxon>Tracheophyta</taxon>
        <taxon>Spermatophyta</taxon>
        <taxon>Magnoliopsida</taxon>
        <taxon>Liliopsida</taxon>
        <taxon>Poales</taxon>
        <taxon>Poaceae</taxon>
        <taxon>PACMAD clade</taxon>
        <taxon>Arundinoideae</taxon>
        <taxon>Arundineae</taxon>
        <taxon>Arundo</taxon>
    </lineage>
</organism>
<reference evidence="1" key="2">
    <citation type="journal article" date="2015" name="Data Brief">
        <title>Shoot transcriptome of the giant reed, Arundo donax.</title>
        <authorList>
            <person name="Barrero R.A."/>
            <person name="Guerrero F.D."/>
            <person name="Moolhuijzen P."/>
            <person name="Goolsby J.A."/>
            <person name="Tidwell J."/>
            <person name="Bellgard S.E."/>
            <person name="Bellgard M.I."/>
        </authorList>
    </citation>
    <scope>NUCLEOTIDE SEQUENCE</scope>
    <source>
        <tissue evidence="1">Shoot tissue taken approximately 20 cm above the soil surface</tissue>
    </source>
</reference>
<proteinExistence type="predicted"/>
<accession>A0A0A9B3B6</accession>
<dbReference type="AlphaFoldDB" id="A0A0A9B3B6"/>
<dbReference type="EMBL" id="GBRH01244063">
    <property type="protein sequence ID" value="JAD53832.1"/>
    <property type="molecule type" value="Transcribed_RNA"/>
</dbReference>
<name>A0A0A9B3B6_ARUDO</name>
<reference evidence="1" key="1">
    <citation type="submission" date="2014-09" db="EMBL/GenBank/DDBJ databases">
        <authorList>
            <person name="Magalhaes I.L.F."/>
            <person name="Oliveira U."/>
            <person name="Santos F.R."/>
            <person name="Vidigal T.H.D.A."/>
            <person name="Brescovit A.D."/>
            <person name="Santos A.J."/>
        </authorList>
    </citation>
    <scope>NUCLEOTIDE SEQUENCE</scope>
    <source>
        <tissue evidence="1">Shoot tissue taken approximately 20 cm above the soil surface</tissue>
    </source>
</reference>
<protein>
    <submittedName>
        <fullName evidence="1">Uncharacterized protein</fullName>
    </submittedName>
</protein>
<evidence type="ECO:0000313" key="1">
    <source>
        <dbReference type="EMBL" id="JAD53832.1"/>
    </source>
</evidence>